<dbReference type="Gene3D" id="3.90.1170.50">
    <property type="entry name" value="Aldehyde oxidase/xanthine dehydrogenase, a/b hammerhead"/>
    <property type="match status" value="1"/>
</dbReference>
<organism evidence="2 3">
    <name type="scientific">Flectobacillus longus</name>
    <dbReference type="NCBI Taxonomy" id="2984207"/>
    <lineage>
        <taxon>Bacteria</taxon>
        <taxon>Pseudomonadati</taxon>
        <taxon>Bacteroidota</taxon>
        <taxon>Cytophagia</taxon>
        <taxon>Cytophagales</taxon>
        <taxon>Flectobacillaceae</taxon>
        <taxon>Flectobacillus</taxon>
    </lineage>
</organism>
<dbReference type="PANTHER" id="PTHR47495:SF3">
    <property type="entry name" value="BLR6219 PROTEIN"/>
    <property type="match status" value="1"/>
</dbReference>
<evidence type="ECO:0000259" key="1">
    <source>
        <dbReference type="SMART" id="SM01008"/>
    </source>
</evidence>
<evidence type="ECO:0000313" key="2">
    <source>
        <dbReference type="EMBL" id="MDI9864270.1"/>
    </source>
</evidence>
<proteinExistence type="predicted"/>
<dbReference type="PANTHER" id="PTHR47495">
    <property type="entry name" value="ALDEHYDE DEHYDROGENASE"/>
    <property type="match status" value="1"/>
</dbReference>
<accession>A0ABT6YL08</accession>
<dbReference type="InterPro" id="IPR037165">
    <property type="entry name" value="AldOxase/xan_DH_Mopterin-bd_sf"/>
</dbReference>
<dbReference type="InterPro" id="IPR012368">
    <property type="entry name" value="OxRdtase_Mopterin-bd_su_IorB"/>
</dbReference>
<protein>
    <submittedName>
        <fullName evidence="2">Molybdopterin-dependent oxidoreductase</fullName>
    </submittedName>
</protein>
<gene>
    <name evidence="2" type="ORF">QM480_08035</name>
</gene>
<dbReference type="Gene3D" id="3.30.365.10">
    <property type="entry name" value="Aldehyde oxidase/xanthine dehydrogenase, molybdopterin binding domain"/>
    <property type="match status" value="4"/>
</dbReference>
<dbReference type="InterPro" id="IPR052516">
    <property type="entry name" value="N-heterocyclic_Hydroxylase"/>
</dbReference>
<dbReference type="Pfam" id="PF02738">
    <property type="entry name" value="MoCoBD_1"/>
    <property type="match status" value="1"/>
</dbReference>
<dbReference type="Proteomes" id="UP001236569">
    <property type="component" value="Unassembled WGS sequence"/>
</dbReference>
<dbReference type="EMBL" id="JASHID010000004">
    <property type="protein sequence ID" value="MDI9864270.1"/>
    <property type="molecule type" value="Genomic_DNA"/>
</dbReference>
<dbReference type="Pfam" id="PF20256">
    <property type="entry name" value="MoCoBD_2"/>
    <property type="match status" value="2"/>
</dbReference>
<sequence>MENTKSQSRRSFLKSSMLTGGGLMLSFTWLSNAKAAEKAIVNNASEQWSELTSYIKITPDNMVKILCPNPEFGQNVMTSLPMIVAEELDVDWKNVVVEMSTHDNVKYGAQFTGGSNSVRMYWSPLRNAGAAARQMLVEAAAQSWGVPASEITTKAGVLSHTSGKSAKYGEMANKAATIPIPKEVKLKAPKDFSIVRNSKKNTEGLKVVTGKPLFGMDYYVEGMLIAMIQHPPAFGMKLKSFDASQALKMSGIKDIFSFKLYDDGFEQAGFDTRTFNEMIAIVGKSTWEVMNARKKIKVQWESTGEIKETMMGRGGKREVIIPARLETTSDQLALMAEYANGRHSAKPAQQYRKDGDPEAAFKNAATIIERTYNAPFLAHNCMEPMNFFAHVEADKALVAGPIQAPGWTEPTLAKILNLPADKIEIQMTRMGGGFGRRAYAQYAYEAARISQRLKAPVKLIYTREDDMTYGIYRPMYTATYRAALDANKNLIGFHIKGGGIPENPIHANRFPAGAIDNYLVEGWEIPSNITIGAFRAPRSNFNAAAEQSFLDEVAEAMGKDPIEFRLDLLKRAKENPVGKNNEYDAGRYAGVLELLKEKSGWGKPENRGKKRGVAAYFCHASYAGHVVDMVMRDGQPYVEHVTSAIDCGVVINPDAAINMIQGAVVDGIGNSFYGALTHKNGAAEQSNFHNYRMIRHNEAPKKIDVHFVQNDIDPTGLGEPPFPPVFGAVANALYKSTGKRYYNQPFLSEKNNS</sequence>
<dbReference type="InterPro" id="IPR008274">
    <property type="entry name" value="AldOxase/xan_DH_MoCoBD1"/>
</dbReference>
<name>A0ABT6YL08_9BACT</name>
<evidence type="ECO:0000313" key="3">
    <source>
        <dbReference type="Proteomes" id="UP001236569"/>
    </source>
</evidence>
<dbReference type="InterPro" id="IPR006311">
    <property type="entry name" value="TAT_signal"/>
</dbReference>
<dbReference type="InterPro" id="IPR046867">
    <property type="entry name" value="AldOxase/xan_DH_MoCoBD2"/>
</dbReference>
<dbReference type="SMART" id="SM01008">
    <property type="entry name" value="Ald_Xan_dh_C"/>
    <property type="match status" value="1"/>
</dbReference>
<dbReference type="RefSeq" id="WP_283369477.1">
    <property type="nucleotide sequence ID" value="NZ_JASHID010000004.1"/>
</dbReference>
<dbReference type="PROSITE" id="PS51318">
    <property type="entry name" value="TAT"/>
    <property type="match status" value="1"/>
</dbReference>
<comment type="caution">
    <text evidence="2">The sequence shown here is derived from an EMBL/GenBank/DDBJ whole genome shotgun (WGS) entry which is preliminary data.</text>
</comment>
<feature type="domain" description="Aldehyde oxidase/xanthine dehydrogenase a/b hammerhead" evidence="1">
    <location>
        <begin position="209"/>
        <end position="304"/>
    </location>
</feature>
<reference evidence="2 3" key="1">
    <citation type="submission" date="2023-05" db="EMBL/GenBank/DDBJ databases">
        <title>Novel species of genus Flectobacillus isolated from stream in China.</title>
        <authorList>
            <person name="Lu H."/>
        </authorList>
    </citation>
    <scope>NUCLEOTIDE SEQUENCE [LARGE SCALE GENOMIC DNA]</scope>
    <source>
        <strain evidence="2 3">DC10W</strain>
    </source>
</reference>
<keyword evidence="3" id="KW-1185">Reference proteome</keyword>
<dbReference type="InterPro" id="IPR000674">
    <property type="entry name" value="Ald_Oxase/Xan_DH_a/b"/>
</dbReference>
<dbReference type="SUPFAM" id="SSF56003">
    <property type="entry name" value="Molybdenum cofactor-binding domain"/>
    <property type="match status" value="2"/>
</dbReference>
<dbReference type="PIRSF" id="PIRSF036389">
    <property type="entry name" value="IOR_B"/>
    <property type="match status" value="1"/>
</dbReference>